<feature type="coiled-coil region" evidence="1">
    <location>
        <begin position="698"/>
        <end position="725"/>
    </location>
</feature>
<dbReference type="OrthoDB" id="19806at2759"/>
<keyword evidence="5" id="KW-1185">Reference proteome</keyword>
<feature type="compositionally biased region" description="Polar residues" evidence="2">
    <location>
        <begin position="518"/>
        <end position="534"/>
    </location>
</feature>
<dbReference type="EMBL" id="SWFS01000028">
    <property type="protein sequence ID" value="KAA8917541.1"/>
    <property type="molecule type" value="Genomic_DNA"/>
</dbReference>
<evidence type="ECO:0000256" key="2">
    <source>
        <dbReference type="SAM" id="MobiDB-lite"/>
    </source>
</evidence>
<proteinExistence type="predicted"/>
<evidence type="ECO:0000313" key="5">
    <source>
        <dbReference type="Proteomes" id="UP000761534"/>
    </source>
</evidence>
<feature type="domain" description="STB6-like N-terminal" evidence="3">
    <location>
        <begin position="12"/>
        <end position="148"/>
    </location>
</feature>
<dbReference type="InterPro" id="IPR059025">
    <property type="entry name" value="STB6_N"/>
</dbReference>
<evidence type="ECO:0000313" key="4">
    <source>
        <dbReference type="EMBL" id="KAA8917541.1"/>
    </source>
</evidence>
<evidence type="ECO:0000259" key="3">
    <source>
        <dbReference type="Pfam" id="PF25995"/>
    </source>
</evidence>
<sequence length="746" mass="85473">MTGTSTEEELTQYLFSDYTCAEVLSNEPGGAIVWETLEISGYELYIVEQWACERKLNTTITTYTGKQEHKITVTVVGLPKDKKTWSSKTGAYFDELVKLHSRPKETDHGQLFVTNLSSFPSNLNLVPVPSGNVRSAWHYFHVNENLRRAGCGGRLVLSIAQPPDACEDKFKQLFRTHDKVPILFSVRELVTLVQIGLFYCDLLSPQYVDGLLCNETLKAVNAWWDKWGQARYRTKPKDGVFGSTTVAAIIGFVTGIRNRVASVINYKTTKDPFDAAYFLESIRQFQKHEHLPRTMRIDDETVERLYYLTDKAAANSDLFGIVKSTMKEVSGKQVQRIADPETLDLDKLKNFLQGPRERYLWLGKGQQRTICEDASDLDCSTGIPMSSLTPTELSVGNRGELKRVMKKTMSSQKQRTDDAIRYGVTKFRNFQQQALSGLAEDDQDADVQQQQAPLDEVSPTPDNEGDLQQNQPPPEAYYDKQRKSGRIRLRRLKGGGSRQHHHHHHRHHHHYHHRLGSRENSATLSNGDSVPSDMSDQEETVKEDNRAYSNVSSTSNCHMLPMRRFSCTDLSNCDHKDVECYALKRQHSFSEISDAVFTWTLPYEYPSERLVRTSQRAWRFKIRLKKEVLTLQNNTSQFKDSLKVSQDNLQKNQVLVDSVDNKLQTSTQKVRTVKHHIQDVEALAARLQYEIRTIDLKMKDVEESVETFQAKVTNVESRLDRLREDQSRADASSSKSFLSWFHRLMT</sequence>
<organism evidence="4 5">
    <name type="scientific">Trichomonascus ciferrii</name>
    <dbReference type="NCBI Taxonomy" id="44093"/>
    <lineage>
        <taxon>Eukaryota</taxon>
        <taxon>Fungi</taxon>
        <taxon>Dikarya</taxon>
        <taxon>Ascomycota</taxon>
        <taxon>Saccharomycotina</taxon>
        <taxon>Dipodascomycetes</taxon>
        <taxon>Dipodascales</taxon>
        <taxon>Trichomonascaceae</taxon>
        <taxon>Trichomonascus</taxon>
        <taxon>Trichomonascus ciferrii complex</taxon>
    </lineage>
</organism>
<gene>
    <name evidence="4" type="ORF">TRICI_000324</name>
</gene>
<protein>
    <recommendedName>
        <fullName evidence="3">STB6-like N-terminal domain-containing protein</fullName>
    </recommendedName>
</protein>
<keyword evidence="1" id="KW-0175">Coiled coil</keyword>
<dbReference type="Gene3D" id="1.20.5.170">
    <property type="match status" value="1"/>
</dbReference>
<accession>A0A642VDR8</accession>
<evidence type="ECO:0000256" key="1">
    <source>
        <dbReference type="SAM" id="Coils"/>
    </source>
</evidence>
<dbReference type="Proteomes" id="UP000761534">
    <property type="component" value="Unassembled WGS sequence"/>
</dbReference>
<comment type="caution">
    <text evidence="4">The sequence shown here is derived from an EMBL/GenBank/DDBJ whole genome shotgun (WGS) entry which is preliminary data.</text>
</comment>
<dbReference type="AlphaFoldDB" id="A0A642VDR8"/>
<dbReference type="PANTHER" id="PTHR31011">
    <property type="entry name" value="PROTEIN STB2-RELATED"/>
    <property type="match status" value="1"/>
</dbReference>
<dbReference type="VEuPathDB" id="FungiDB:TRICI_000324"/>
<feature type="region of interest" description="Disordered" evidence="2">
    <location>
        <begin position="438"/>
        <end position="554"/>
    </location>
</feature>
<dbReference type="GO" id="GO:0070822">
    <property type="term" value="C:Sin3-type complex"/>
    <property type="evidence" value="ECO:0007669"/>
    <property type="project" value="TreeGrafter"/>
</dbReference>
<dbReference type="Pfam" id="PF25995">
    <property type="entry name" value="STB6_N"/>
    <property type="match status" value="1"/>
</dbReference>
<reference evidence="4" key="1">
    <citation type="journal article" date="2019" name="G3 (Bethesda)">
        <title>Genome Assemblies of Two Rare Opportunistic Yeast Pathogens: Diutina rugosa (syn. Candida rugosa) and Trichomonascus ciferrii (syn. Candida ciferrii).</title>
        <authorList>
            <person name="Mixao V."/>
            <person name="Saus E."/>
            <person name="Hansen A.P."/>
            <person name="Lass-Florl C."/>
            <person name="Gabaldon T."/>
        </authorList>
    </citation>
    <scope>NUCLEOTIDE SEQUENCE</scope>
    <source>
        <strain evidence="4">CBS 4856</strain>
    </source>
</reference>
<feature type="compositionally biased region" description="Basic residues" evidence="2">
    <location>
        <begin position="483"/>
        <end position="515"/>
    </location>
</feature>
<dbReference type="InterPro" id="IPR038919">
    <property type="entry name" value="STB2/STB2"/>
</dbReference>
<name>A0A642VDR8_9ASCO</name>
<dbReference type="PANTHER" id="PTHR31011:SF2">
    <property type="entry name" value="PROTEIN STB2-RELATED"/>
    <property type="match status" value="1"/>
</dbReference>